<dbReference type="Proteomes" id="UP000050975">
    <property type="component" value="Unassembled WGS sequence"/>
</dbReference>
<feature type="transmembrane region" description="Helical" evidence="1">
    <location>
        <begin position="6"/>
        <end position="27"/>
    </location>
</feature>
<comment type="caution">
    <text evidence="3">The sequence shown here is derived from an EMBL/GenBank/DDBJ whole genome shotgun (WGS) entry which is preliminary data.</text>
</comment>
<proteinExistence type="predicted"/>
<evidence type="ECO:0000313" key="4">
    <source>
        <dbReference type="Proteomes" id="UP000050975"/>
    </source>
</evidence>
<reference evidence="3 4" key="1">
    <citation type="journal article" date="2015" name="Microbiome">
        <title>Genomic resolution of linkages in carbon, nitrogen, and sulfur cycling among widespread estuary sediment bacteria.</title>
        <authorList>
            <person name="Baker B.J."/>
            <person name="Lazar C.S."/>
            <person name="Teske A.P."/>
            <person name="Dick G.J."/>
        </authorList>
    </citation>
    <scope>NUCLEOTIDE SEQUENCE [LARGE SCALE GENOMIC DNA]</scope>
    <source>
        <strain evidence="3">SM1_77</strain>
    </source>
</reference>
<protein>
    <recommendedName>
        <fullName evidence="2">DUF6754 domain-containing protein</fullName>
    </recommendedName>
</protein>
<dbReference type="EMBL" id="LJVE01000130">
    <property type="protein sequence ID" value="KPL12869.1"/>
    <property type="molecule type" value="Genomic_DNA"/>
</dbReference>
<organism evidence="3 4">
    <name type="scientific">candidate division WOR_3 bacterium SM1_77</name>
    <dbReference type="NCBI Taxonomy" id="1703778"/>
    <lineage>
        <taxon>Bacteria</taxon>
        <taxon>Bacteria division WOR-3</taxon>
    </lineage>
</organism>
<sequence length="255" mass="27941">MFHSGRINVLVSIFIFTALVAYFVVSARTGRDLFIRKIAGLAAVDEAVGRATEMGRPILYVPGLGDIDWTATIASMNILGEVAKKIALYDSALIVPNRWSVTYIVAKEVVKEAFISEGSPEKFKEDYVRYLTEAQFGFAAAVNGIMMREKPATNFFIGRFWAESLIMAETGAQAGSFQIAGTDSVLQLPFFVTACDYTLMGEELYAASAYLSREPILLGSLKAQDYGKLIVLIILLGFTIISFFGINLLGALRVQ</sequence>
<keyword evidence="1" id="KW-0812">Transmembrane</keyword>
<name>A0A0S8JVS5_UNCW3</name>
<evidence type="ECO:0000256" key="1">
    <source>
        <dbReference type="SAM" id="Phobius"/>
    </source>
</evidence>
<accession>A0A0S8JVS5</accession>
<feature type="transmembrane region" description="Helical" evidence="1">
    <location>
        <begin position="229"/>
        <end position="252"/>
    </location>
</feature>
<evidence type="ECO:0000313" key="3">
    <source>
        <dbReference type="EMBL" id="KPL12869.1"/>
    </source>
</evidence>
<dbReference type="InterPro" id="IPR046642">
    <property type="entry name" value="DUF6754"/>
</dbReference>
<dbReference type="AlphaFoldDB" id="A0A0S8JVS5"/>
<feature type="domain" description="DUF6754" evidence="2">
    <location>
        <begin position="2"/>
        <end position="243"/>
    </location>
</feature>
<keyword evidence="1" id="KW-0472">Membrane</keyword>
<keyword evidence="1" id="KW-1133">Transmembrane helix</keyword>
<gene>
    <name evidence="3" type="ORF">AMJ74_05990</name>
</gene>
<dbReference type="Pfam" id="PF20539">
    <property type="entry name" value="DUF6754"/>
    <property type="match status" value="1"/>
</dbReference>
<evidence type="ECO:0000259" key="2">
    <source>
        <dbReference type="Pfam" id="PF20539"/>
    </source>
</evidence>